<keyword evidence="12" id="KW-1185">Reference proteome</keyword>
<dbReference type="GO" id="GO:0005507">
    <property type="term" value="F:copper ion binding"/>
    <property type="evidence" value="ECO:0007669"/>
    <property type="project" value="InterPro"/>
</dbReference>
<feature type="transmembrane region" description="Helical" evidence="10">
    <location>
        <begin position="12"/>
        <end position="32"/>
    </location>
</feature>
<keyword evidence="7 10" id="KW-1133">Transmembrane helix</keyword>
<evidence type="ECO:0000256" key="9">
    <source>
        <dbReference type="ARBA" id="ARBA00023136"/>
    </source>
</evidence>
<keyword evidence="5 10" id="KW-0812">Transmembrane</keyword>
<sequence>MTAPKSNKKLIYWLAFGSIAMFGFGFALVPLYDVMCKQLGINGKTNTIAKSYDQQQVVDKTRTINVEFVAQTAPGMSWDFGPTINQIKVHPGELVHTVFFANNTSNTRMIAQAIPSVSPGQAAIYFHKTECFCFTQQPLEPNTKADLPLVFFVDPELPESITTLTLSYTLYDITGKTLGAALEKAQGAS</sequence>
<dbReference type="InterPro" id="IPR007533">
    <property type="entry name" value="Cyt_c_oxidase_assmbl_CtaG"/>
</dbReference>
<keyword evidence="6" id="KW-0735">Signal-anchor</keyword>
<evidence type="ECO:0000256" key="5">
    <source>
        <dbReference type="ARBA" id="ARBA00022692"/>
    </source>
</evidence>
<reference evidence="11 12" key="1">
    <citation type="submission" date="2018-09" db="EMBL/GenBank/DDBJ databases">
        <title>Phylogeny of the Shewanellaceae, and recommendation for two new genera, Pseudoshewanella and Parashewanella.</title>
        <authorList>
            <person name="Wang G."/>
        </authorList>
    </citation>
    <scope>NUCLEOTIDE SEQUENCE [LARGE SCALE GENOMIC DNA]</scope>
    <source>
        <strain evidence="11 12">KCTC 22492</strain>
    </source>
</reference>
<dbReference type="Proteomes" id="UP000273022">
    <property type="component" value="Unassembled WGS sequence"/>
</dbReference>
<comment type="function">
    <text evidence="1">Exerts its effect at some terminal stage of cytochrome c oxidase synthesis, probably by being involved in the insertion of the copper B into subunit I.</text>
</comment>
<comment type="caution">
    <text evidence="11">The sequence shown here is derived from an EMBL/GenBank/DDBJ whole genome shotgun (WGS) entry which is preliminary data.</text>
</comment>
<evidence type="ECO:0000256" key="3">
    <source>
        <dbReference type="ARBA" id="ARBA00009620"/>
    </source>
</evidence>
<proteinExistence type="inferred from homology"/>
<dbReference type="RefSeq" id="WP_121853107.1">
    <property type="nucleotide sequence ID" value="NZ_CP037952.1"/>
</dbReference>
<keyword evidence="9 10" id="KW-0472">Membrane</keyword>
<comment type="subcellular location">
    <subcellularLocation>
        <location evidence="2">Cell inner membrane</location>
        <topology evidence="2">Single-pass type II membrane protein</topology>
        <orientation evidence="2">Periplasmic side</orientation>
    </subcellularLocation>
</comment>
<dbReference type="Gene3D" id="2.60.370.10">
    <property type="entry name" value="Ctag/Cox11"/>
    <property type="match status" value="1"/>
</dbReference>
<evidence type="ECO:0000256" key="7">
    <source>
        <dbReference type="ARBA" id="ARBA00022989"/>
    </source>
</evidence>
<dbReference type="PIRSF" id="PIRSF005413">
    <property type="entry name" value="COX11"/>
    <property type="match status" value="1"/>
</dbReference>
<dbReference type="PANTHER" id="PTHR21320">
    <property type="entry name" value="CYTOCHROME C OXIDASE ASSEMBLY PROTEIN COX11-RELATED"/>
    <property type="match status" value="1"/>
</dbReference>
<evidence type="ECO:0000256" key="6">
    <source>
        <dbReference type="ARBA" id="ARBA00022968"/>
    </source>
</evidence>
<evidence type="ECO:0000313" key="12">
    <source>
        <dbReference type="Proteomes" id="UP000273022"/>
    </source>
</evidence>
<organism evidence="11 12">
    <name type="scientific">Parashewanella spongiae</name>
    <dbReference type="NCBI Taxonomy" id="342950"/>
    <lineage>
        <taxon>Bacteria</taxon>
        <taxon>Pseudomonadati</taxon>
        <taxon>Pseudomonadota</taxon>
        <taxon>Gammaproteobacteria</taxon>
        <taxon>Alteromonadales</taxon>
        <taxon>Shewanellaceae</taxon>
        <taxon>Parashewanella</taxon>
    </lineage>
</organism>
<keyword evidence="8" id="KW-0186">Copper</keyword>
<name>A0A3A6U6V2_9GAMM</name>
<dbReference type="SUPFAM" id="SSF110111">
    <property type="entry name" value="Ctag/Cox11"/>
    <property type="match status" value="1"/>
</dbReference>
<evidence type="ECO:0000256" key="10">
    <source>
        <dbReference type="SAM" id="Phobius"/>
    </source>
</evidence>
<dbReference type="EMBL" id="QYYH01000038">
    <property type="protein sequence ID" value="RJY17611.1"/>
    <property type="molecule type" value="Genomic_DNA"/>
</dbReference>
<gene>
    <name evidence="11" type="ORF">D5R81_07880</name>
</gene>
<evidence type="ECO:0000313" key="11">
    <source>
        <dbReference type="EMBL" id="RJY17611.1"/>
    </source>
</evidence>
<protein>
    <recommendedName>
        <fullName evidence="4">Cytochrome c oxidase assembly protein CtaG</fullName>
    </recommendedName>
</protein>
<dbReference type="AlphaFoldDB" id="A0A3A6U6V2"/>
<dbReference type="PANTHER" id="PTHR21320:SF3">
    <property type="entry name" value="CYTOCHROME C OXIDASE ASSEMBLY PROTEIN COX11, MITOCHONDRIAL-RELATED"/>
    <property type="match status" value="1"/>
</dbReference>
<dbReference type="GO" id="GO:0005886">
    <property type="term" value="C:plasma membrane"/>
    <property type="evidence" value="ECO:0007669"/>
    <property type="project" value="UniProtKB-SubCell"/>
</dbReference>
<dbReference type="NCBIfam" id="NF003465">
    <property type="entry name" value="PRK05089.1"/>
    <property type="match status" value="1"/>
</dbReference>
<evidence type="ECO:0000256" key="8">
    <source>
        <dbReference type="ARBA" id="ARBA00023008"/>
    </source>
</evidence>
<evidence type="ECO:0000256" key="1">
    <source>
        <dbReference type="ARBA" id="ARBA00004007"/>
    </source>
</evidence>
<evidence type="ECO:0000256" key="2">
    <source>
        <dbReference type="ARBA" id="ARBA00004382"/>
    </source>
</evidence>
<accession>A0A3A6U6V2</accession>
<dbReference type="Pfam" id="PF04442">
    <property type="entry name" value="CtaG_Cox11"/>
    <property type="match status" value="1"/>
</dbReference>
<dbReference type="OrthoDB" id="9804841at2"/>
<evidence type="ECO:0000256" key="4">
    <source>
        <dbReference type="ARBA" id="ARBA00015384"/>
    </source>
</evidence>
<dbReference type="InterPro" id="IPR023471">
    <property type="entry name" value="CtaG/Cox11_dom_sf"/>
</dbReference>
<comment type="similarity">
    <text evidence="3">Belongs to the COX11/CtaG family.</text>
</comment>